<dbReference type="AlphaFoldDB" id="A0A9D4DIA7"/>
<comment type="caution">
    <text evidence="1">The sequence shown here is derived from an EMBL/GenBank/DDBJ whole genome shotgun (WGS) entry which is preliminary data.</text>
</comment>
<protein>
    <submittedName>
        <fullName evidence="1">Uncharacterized protein</fullName>
    </submittedName>
</protein>
<organism evidence="1 2">
    <name type="scientific">Dreissena polymorpha</name>
    <name type="common">Zebra mussel</name>
    <name type="synonym">Mytilus polymorpha</name>
    <dbReference type="NCBI Taxonomy" id="45954"/>
    <lineage>
        <taxon>Eukaryota</taxon>
        <taxon>Metazoa</taxon>
        <taxon>Spiralia</taxon>
        <taxon>Lophotrochozoa</taxon>
        <taxon>Mollusca</taxon>
        <taxon>Bivalvia</taxon>
        <taxon>Autobranchia</taxon>
        <taxon>Heteroconchia</taxon>
        <taxon>Euheterodonta</taxon>
        <taxon>Imparidentia</taxon>
        <taxon>Neoheterodontei</taxon>
        <taxon>Myida</taxon>
        <taxon>Dreissenoidea</taxon>
        <taxon>Dreissenidae</taxon>
        <taxon>Dreissena</taxon>
    </lineage>
</organism>
<evidence type="ECO:0000313" key="1">
    <source>
        <dbReference type="EMBL" id="KAH3750122.1"/>
    </source>
</evidence>
<dbReference type="EMBL" id="JAIWYP010000010">
    <property type="protein sequence ID" value="KAH3750122.1"/>
    <property type="molecule type" value="Genomic_DNA"/>
</dbReference>
<accession>A0A9D4DIA7</accession>
<evidence type="ECO:0000313" key="2">
    <source>
        <dbReference type="Proteomes" id="UP000828390"/>
    </source>
</evidence>
<name>A0A9D4DIA7_DREPO</name>
<dbReference type="Proteomes" id="UP000828390">
    <property type="component" value="Unassembled WGS sequence"/>
</dbReference>
<reference evidence="1" key="1">
    <citation type="journal article" date="2019" name="bioRxiv">
        <title>The Genome of the Zebra Mussel, Dreissena polymorpha: A Resource for Invasive Species Research.</title>
        <authorList>
            <person name="McCartney M.A."/>
            <person name="Auch B."/>
            <person name="Kono T."/>
            <person name="Mallez S."/>
            <person name="Zhang Y."/>
            <person name="Obille A."/>
            <person name="Becker A."/>
            <person name="Abrahante J.E."/>
            <person name="Garbe J."/>
            <person name="Badalamenti J.P."/>
            <person name="Herman A."/>
            <person name="Mangelson H."/>
            <person name="Liachko I."/>
            <person name="Sullivan S."/>
            <person name="Sone E.D."/>
            <person name="Koren S."/>
            <person name="Silverstein K.A.T."/>
            <person name="Beckman K.B."/>
            <person name="Gohl D.M."/>
        </authorList>
    </citation>
    <scope>NUCLEOTIDE SEQUENCE</scope>
    <source>
        <strain evidence="1">Duluth1</strain>
        <tissue evidence="1">Whole animal</tissue>
    </source>
</reference>
<proteinExistence type="predicted"/>
<gene>
    <name evidence="1" type="ORF">DPMN_184639</name>
</gene>
<keyword evidence="2" id="KW-1185">Reference proteome</keyword>
<reference evidence="1" key="2">
    <citation type="submission" date="2020-11" db="EMBL/GenBank/DDBJ databases">
        <authorList>
            <person name="McCartney M.A."/>
            <person name="Auch B."/>
            <person name="Kono T."/>
            <person name="Mallez S."/>
            <person name="Becker A."/>
            <person name="Gohl D.M."/>
            <person name="Silverstein K.A.T."/>
            <person name="Koren S."/>
            <person name="Bechman K.B."/>
            <person name="Herman A."/>
            <person name="Abrahante J.E."/>
            <person name="Garbe J."/>
        </authorList>
    </citation>
    <scope>NUCLEOTIDE SEQUENCE</scope>
    <source>
        <strain evidence="1">Duluth1</strain>
        <tissue evidence="1">Whole animal</tissue>
    </source>
</reference>
<sequence length="59" mass="6169">MAAGLYGVSGRAVQSPVEWVSSYDTGTVPTQFLPPTASLVKVTINILLCASIHHVSNAI</sequence>